<dbReference type="SUPFAM" id="SSF52833">
    <property type="entry name" value="Thioredoxin-like"/>
    <property type="match status" value="1"/>
</dbReference>
<dbReference type="AlphaFoldDB" id="A0A2G8SPJ3"/>
<dbReference type="Gene3D" id="3.40.30.10">
    <property type="entry name" value="Glutaredoxin"/>
    <property type="match status" value="1"/>
</dbReference>
<dbReference type="OrthoDB" id="1930760at2759"/>
<dbReference type="PANTHER" id="PTHR13887">
    <property type="entry name" value="GLUTATHIONE S-TRANSFERASE KAPPA"/>
    <property type="match status" value="1"/>
</dbReference>
<dbReference type="InterPro" id="IPR001853">
    <property type="entry name" value="DSBA-like_thioredoxin_dom"/>
</dbReference>
<dbReference type="Pfam" id="PF01323">
    <property type="entry name" value="DSBA"/>
    <property type="match status" value="1"/>
</dbReference>
<accession>A0A2G8SPJ3</accession>
<dbReference type="CDD" id="cd03024">
    <property type="entry name" value="DsbA_FrnE"/>
    <property type="match status" value="1"/>
</dbReference>
<evidence type="ECO:0000313" key="3">
    <source>
        <dbReference type="Proteomes" id="UP000230002"/>
    </source>
</evidence>
<dbReference type="STRING" id="1077348.A0A2G8SPJ3"/>
<dbReference type="InterPro" id="IPR036249">
    <property type="entry name" value="Thioredoxin-like_sf"/>
</dbReference>
<evidence type="ECO:0000259" key="1">
    <source>
        <dbReference type="Pfam" id="PF01323"/>
    </source>
</evidence>
<dbReference type="PANTHER" id="PTHR13887:SF41">
    <property type="entry name" value="THIOREDOXIN SUPERFAMILY PROTEIN"/>
    <property type="match status" value="1"/>
</dbReference>
<protein>
    <recommendedName>
        <fullName evidence="1">DSBA-like thioredoxin domain-containing protein</fullName>
    </recommendedName>
</protein>
<comment type="caution">
    <text evidence="2">The sequence shown here is derived from an EMBL/GenBank/DDBJ whole genome shotgun (WGS) entry which is preliminary data.</text>
</comment>
<feature type="domain" description="DSBA-like thioredoxin" evidence="1">
    <location>
        <begin position="8"/>
        <end position="206"/>
    </location>
</feature>
<dbReference type="GO" id="GO:0016491">
    <property type="term" value="F:oxidoreductase activity"/>
    <property type="evidence" value="ECO:0007669"/>
    <property type="project" value="InterPro"/>
</dbReference>
<dbReference type="Proteomes" id="UP000230002">
    <property type="component" value="Unassembled WGS sequence"/>
</dbReference>
<proteinExistence type="predicted"/>
<name>A0A2G8SPJ3_9APHY</name>
<evidence type="ECO:0000313" key="2">
    <source>
        <dbReference type="EMBL" id="PIL35691.1"/>
    </source>
</evidence>
<reference evidence="2 3" key="1">
    <citation type="journal article" date="2015" name="Sci. Rep.">
        <title>Chromosome-level genome map provides insights into diverse defense mechanisms in the medicinal fungus Ganoderma sinense.</title>
        <authorList>
            <person name="Zhu Y."/>
            <person name="Xu J."/>
            <person name="Sun C."/>
            <person name="Zhou S."/>
            <person name="Xu H."/>
            <person name="Nelson D.R."/>
            <person name="Qian J."/>
            <person name="Song J."/>
            <person name="Luo H."/>
            <person name="Xiang L."/>
            <person name="Li Y."/>
            <person name="Xu Z."/>
            <person name="Ji A."/>
            <person name="Wang L."/>
            <person name="Lu S."/>
            <person name="Hayward A."/>
            <person name="Sun W."/>
            <person name="Li X."/>
            <person name="Schwartz D.C."/>
            <person name="Wang Y."/>
            <person name="Chen S."/>
        </authorList>
    </citation>
    <scope>NUCLEOTIDE SEQUENCE [LARGE SCALE GENOMIC DNA]</scope>
    <source>
        <strain evidence="2 3">ZZ0214-1</strain>
    </source>
</reference>
<dbReference type="EMBL" id="AYKW01000003">
    <property type="protein sequence ID" value="PIL35691.1"/>
    <property type="molecule type" value="Genomic_DNA"/>
</dbReference>
<gene>
    <name evidence="2" type="ORF">GSI_02421</name>
</gene>
<sequence length="248" mass="27094">MHPSVVQLVVISDFTCPWCYIGLRELQNAIKESAAELQLTIKVEHRPFLLHPSLSEDKVSDKHEWYLEKFGSEKLEEVKAAVTSRAKDVGIEVIFTGSMSQTIRAHRLSRKAYILGGQELQEKFLDVIFRSYFTEGKNIGDFNLLGDLAEEAGVMSKDKAIEFLTSDECQEEVESMAAEARRKGVTGVPFAIINGRWAVSGGQTAEVYGQIFRKLAGKGPLHVIPNAPSCSTGSTGGCPGTAAATVKS</sequence>
<organism evidence="2 3">
    <name type="scientific">Ganoderma sinense ZZ0214-1</name>
    <dbReference type="NCBI Taxonomy" id="1077348"/>
    <lineage>
        <taxon>Eukaryota</taxon>
        <taxon>Fungi</taxon>
        <taxon>Dikarya</taxon>
        <taxon>Basidiomycota</taxon>
        <taxon>Agaricomycotina</taxon>
        <taxon>Agaricomycetes</taxon>
        <taxon>Polyporales</taxon>
        <taxon>Polyporaceae</taxon>
        <taxon>Ganoderma</taxon>
    </lineage>
</organism>
<keyword evidence="3" id="KW-1185">Reference proteome</keyword>